<proteinExistence type="predicted"/>
<evidence type="ECO:0000313" key="1">
    <source>
        <dbReference type="EMBL" id="KKR11409.1"/>
    </source>
</evidence>
<dbReference type="EMBL" id="LBWP01000008">
    <property type="protein sequence ID" value="KKR11409.1"/>
    <property type="molecule type" value="Genomic_DNA"/>
</dbReference>
<gene>
    <name evidence="1" type="ORF">UT39_C0008G0042</name>
</gene>
<reference evidence="1 2" key="1">
    <citation type="journal article" date="2015" name="Nature">
        <title>rRNA introns, odd ribosomes, and small enigmatic genomes across a large radiation of phyla.</title>
        <authorList>
            <person name="Brown C.T."/>
            <person name="Hug L.A."/>
            <person name="Thomas B.C."/>
            <person name="Sharon I."/>
            <person name="Castelle C.J."/>
            <person name="Singh A."/>
            <person name="Wilkins M.J."/>
            <person name="Williams K.H."/>
            <person name="Banfield J.F."/>
        </authorList>
    </citation>
    <scope>NUCLEOTIDE SEQUENCE [LARGE SCALE GENOMIC DNA]</scope>
</reference>
<evidence type="ECO:0000313" key="2">
    <source>
        <dbReference type="Proteomes" id="UP000034246"/>
    </source>
</evidence>
<accession>A0A0G0N5C3</accession>
<dbReference type="STRING" id="1618550.UT39_C0008G0042"/>
<name>A0A0G0N5C3_9BACT</name>
<protein>
    <submittedName>
        <fullName evidence="1">Uncharacterized protein</fullName>
    </submittedName>
</protein>
<organism evidence="1 2">
    <name type="scientific">Candidatus Woesebacteria bacterium GW2011_GWA1_39_21</name>
    <dbReference type="NCBI Taxonomy" id="1618550"/>
    <lineage>
        <taxon>Bacteria</taxon>
        <taxon>Candidatus Woeseibacteriota</taxon>
    </lineage>
</organism>
<dbReference type="AlphaFoldDB" id="A0A0G0N5C3"/>
<dbReference type="Proteomes" id="UP000034246">
    <property type="component" value="Unassembled WGS sequence"/>
</dbReference>
<sequence length="105" mass="12142">MVIEAIRDRIKKEKKLGELSWQSIVAYKMKHEKINFFLDYEFKSGGGGITPVDETNFQEVVDGMKKHFEDGDKLEVSFMNRKVITHENNLVAVNPEVGQRFKLVP</sequence>
<comment type="caution">
    <text evidence="1">The sequence shown here is derived from an EMBL/GenBank/DDBJ whole genome shotgun (WGS) entry which is preliminary data.</text>
</comment>